<dbReference type="Gene3D" id="3.40.190.10">
    <property type="entry name" value="Periplasmic binding protein-like II"/>
    <property type="match status" value="2"/>
</dbReference>
<evidence type="ECO:0000256" key="1">
    <source>
        <dbReference type="SAM" id="SignalP"/>
    </source>
</evidence>
<keyword evidence="4" id="KW-1185">Reference proteome</keyword>
<evidence type="ECO:0000313" key="3">
    <source>
        <dbReference type="EMBL" id="MEZ7198883.1"/>
    </source>
</evidence>
<protein>
    <submittedName>
        <fullName evidence="3">Substrate-binding periplasmic protein</fullName>
    </submittedName>
</protein>
<gene>
    <name evidence="3" type="ORF">AB6M95_19225</name>
</gene>
<dbReference type="RefSeq" id="WP_371388360.1">
    <property type="nucleotide sequence ID" value="NZ_JBGLYH010000107.1"/>
</dbReference>
<feature type="chain" id="PRO_5046318890" evidence="1">
    <location>
        <begin position="22"/>
        <end position="246"/>
    </location>
</feature>
<dbReference type="EMBL" id="JBGLYH010000107">
    <property type="protein sequence ID" value="MEZ7198883.1"/>
    <property type="molecule type" value="Genomic_DNA"/>
</dbReference>
<feature type="signal peptide" evidence="1">
    <location>
        <begin position="1"/>
        <end position="21"/>
    </location>
</feature>
<dbReference type="InterPro" id="IPR001638">
    <property type="entry name" value="Solute-binding_3/MltF_N"/>
</dbReference>
<feature type="domain" description="Solute-binding protein family 3/N-terminal" evidence="2">
    <location>
        <begin position="25"/>
        <end position="245"/>
    </location>
</feature>
<dbReference type="PANTHER" id="PTHR38834">
    <property type="entry name" value="PERIPLASMIC SUBSTRATE BINDING PROTEIN FAMILY 3"/>
    <property type="match status" value="1"/>
</dbReference>
<comment type="caution">
    <text evidence="3">The sequence shown here is derived from an EMBL/GenBank/DDBJ whole genome shotgun (WGS) entry which is preliminary data.</text>
</comment>
<name>A0ABV4KAL3_9BACT</name>
<accession>A0ABV4KAL3</accession>
<organism evidence="3 4">
    <name type="scientific">Pseudodesulfovibrio karagichevae</name>
    <dbReference type="NCBI Taxonomy" id="3239305"/>
    <lineage>
        <taxon>Bacteria</taxon>
        <taxon>Pseudomonadati</taxon>
        <taxon>Thermodesulfobacteriota</taxon>
        <taxon>Desulfovibrionia</taxon>
        <taxon>Desulfovibrionales</taxon>
        <taxon>Desulfovibrionaceae</taxon>
    </lineage>
</organism>
<proteinExistence type="predicted"/>
<dbReference type="SUPFAM" id="SSF53850">
    <property type="entry name" value="Periplasmic binding protein-like II"/>
    <property type="match status" value="1"/>
</dbReference>
<evidence type="ECO:0000259" key="2">
    <source>
        <dbReference type="Pfam" id="PF00497"/>
    </source>
</evidence>
<dbReference type="PANTHER" id="PTHR38834:SF3">
    <property type="entry name" value="SOLUTE-BINDING PROTEIN FAMILY 3_N-TERMINAL DOMAIN-CONTAINING PROTEIN"/>
    <property type="match status" value="1"/>
</dbReference>
<dbReference type="Pfam" id="PF00497">
    <property type="entry name" value="SBP_bac_3"/>
    <property type="match status" value="1"/>
</dbReference>
<sequence length="246" mass="27565">MHRLCTLLILFLLLGPGPAKAADVRVITENNPPLNLAGTGGPSGLATDLFLLMADRAGLEMTRKDIQVWPWARGYREILEKTDVILYSMARTAGREKLFRWIGPIMPLHTSLFALKSRGIVIKDPVKGAWEYRYGTIRSSASEQKLIRLGVPPHRLESVHDRTLNIRKLLQGHIDIMVANEPATFYSIRQMGLNPDDFEPVYRLMSSNLYYAASRDIDPALVLRLQSALDGLKADGTAARIIKGYR</sequence>
<reference evidence="3 4" key="1">
    <citation type="submission" date="2024-08" db="EMBL/GenBank/DDBJ databases">
        <title>Sulfate-reducing bacteria isolated from formation water of the oil field in Kazakhstan and description of Pseudodesulfovibrio sp.</title>
        <authorList>
            <person name="Bidzhieva S.K."/>
            <person name="Tourova T.P."/>
            <person name="Grouzdev D.S."/>
            <person name="Beletsky A.V."/>
            <person name="Sokolova D.S."/>
            <person name="Samigullina S.R."/>
            <person name="Poltaraus A.B."/>
            <person name="Avtukh A.N."/>
            <person name="Tereshina V.M."/>
            <person name="Zhaparov N.S."/>
            <person name="Mardanov A.V."/>
            <person name="Nazina T.N."/>
        </authorList>
    </citation>
    <scope>NUCLEOTIDE SEQUENCE [LARGE SCALE GENOMIC DNA]</scope>
    <source>
        <strain evidence="3 4">9FUS</strain>
    </source>
</reference>
<dbReference type="Proteomes" id="UP001568698">
    <property type="component" value="Unassembled WGS sequence"/>
</dbReference>
<keyword evidence="1" id="KW-0732">Signal</keyword>
<evidence type="ECO:0000313" key="4">
    <source>
        <dbReference type="Proteomes" id="UP001568698"/>
    </source>
</evidence>